<comment type="caution">
    <text evidence="2">The sequence shown here is derived from an EMBL/GenBank/DDBJ whole genome shotgun (WGS) entry which is preliminary data.</text>
</comment>
<reference evidence="2 3" key="1">
    <citation type="submission" date="2024-09" db="EMBL/GenBank/DDBJ databases">
        <authorList>
            <person name="Sun Q."/>
            <person name="Mori K."/>
        </authorList>
    </citation>
    <scope>NUCLEOTIDE SEQUENCE [LARGE SCALE GENOMIC DNA]</scope>
    <source>
        <strain evidence="2 3">TBRC 0563</strain>
    </source>
</reference>
<feature type="region of interest" description="Disordered" evidence="1">
    <location>
        <begin position="1"/>
        <end position="20"/>
    </location>
</feature>
<dbReference type="RefSeq" id="WP_378203301.1">
    <property type="nucleotide sequence ID" value="NZ_JBHLZP010000125.1"/>
</dbReference>
<evidence type="ECO:0000256" key="1">
    <source>
        <dbReference type="SAM" id="MobiDB-lite"/>
    </source>
</evidence>
<organism evidence="2 3">
    <name type="scientific">Actinoallomurus acaciae</name>
    <dbReference type="NCBI Taxonomy" id="502577"/>
    <lineage>
        <taxon>Bacteria</taxon>
        <taxon>Bacillati</taxon>
        <taxon>Actinomycetota</taxon>
        <taxon>Actinomycetes</taxon>
        <taxon>Streptosporangiales</taxon>
        <taxon>Thermomonosporaceae</taxon>
        <taxon>Actinoallomurus</taxon>
    </lineage>
</organism>
<evidence type="ECO:0000313" key="2">
    <source>
        <dbReference type="EMBL" id="MFB9834188.1"/>
    </source>
</evidence>
<dbReference type="EMBL" id="JBHLZP010000125">
    <property type="protein sequence ID" value="MFB9834188.1"/>
    <property type="molecule type" value="Genomic_DNA"/>
</dbReference>
<keyword evidence="3" id="KW-1185">Reference proteome</keyword>
<name>A0ABV5YGL6_9ACTN</name>
<protein>
    <submittedName>
        <fullName evidence="2">Uncharacterized protein</fullName>
    </submittedName>
</protein>
<sequence length="104" mass="11413">MSILTRSGSKSLLNRCDPSTGSSCVHFCARAEFHSFVSGREGTQTAAETWTSRAQAKSPHAYLGHRPSARAALMRLEVLWKVYAGCLDGDEERINRMIEAALAK</sequence>
<accession>A0ABV5YGL6</accession>
<gene>
    <name evidence="2" type="ORF">ACFFNX_18550</name>
</gene>
<evidence type="ECO:0000313" key="3">
    <source>
        <dbReference type="Proteomes" id="UP001589627"/>
    </source>
</evidence>
<dbReference type="Proteomes" id="UP001589627">
    <property type="component" value="Unassembled WGS sequence"/>
</dbReference>
<proteinExistence type="predicted"/>